<evidence type="ECO:0000313" key="2">
    <source>
        <dbReference type="EMBL" id="SFV56353.1"/>
    </source>
</evidence>
<reference evidence="2" key="1">
    <citation type="submission" date="2016-10" db="EMBL/GenBank/DDBJ databases">
        <authorList>
            <person name="de Groot N.N."/>
        </authorList>
    </citation>
    <scope>NUCLEOTIDE SEQUENCE</scope>
</reference>
<evidence type="ECO:0000256" key="1">
    <source>
        <dbReference type="SAM" id="Phobius"/>
    </source>
</evidence>
<accession>A0A1W1BS54</accession>
<feature type="transmembrane region" description="Helical" evidence="1">
    <location>
        <begin position="155"/>
        <end position="178"/>
    </location>
</feature>
<protein>
    <recommendedName>
        <fullName evidence="3">TVP38/TMEM64 family membrane protein</fullName>
    </recommendedName>
</protein>
<dbReference type="EMBL" id="FPHJ01000017">
    <property type="protein sequence ID" value="SFV56353.1"/>
    <property type="molecule type" value="Genomic_DNA"/>
</dbReference>
<gene>
    <name evidence="2" type="ORF">MNB_SUP05-5-481</name>
</gene>
<evidence type="ECO:0008006" key="3">
    <source>
        <dbReference type="Google" id="ProtNLM"/>
    </source>
</evidence>
<sequence length="191" mass="22253">MQKHFKKKLFYLFLLINLTILIYLYFKGEIIDIEMLKEFLISKHFLVSYLVYILILIVRGLTLIPGTAFLLAGIYVFSTLEVFLAIQIAIFSYCLIIYNFAHKLEFKIPQKILDYEQKIKSKEIPIIFSLCFIPGISINILIYFLTIINVKLRNILIVVLGGTCFTSIIYISIIKGIFNSVDYLEIIKNLF</sequence>
<keyword evidence="1" id="KW-1133">Transmembrane helix</keyword>
<keyword evidence="1" id="KW-0472">Membrane</keyword>
<keyword evidence="1" id="KW-0812">Transmembrane</keyword>
<feature type="transmembrane region" description="Helical" evidence="1">
    <location>
        <begin position="126"/>
        <end position="148"/>
    </location>
</feature>
<name>A0A1W1BS54_9ZZZZ</name>
<proteinExistence type="predicted"/>
<organism evidence="2">
    <name type="scientific">hydrothermal vent metagenome</name>
    <dbReference type="NCBI Taxonomy" id="652676"/>
    <lineage>
        <taxon>unclassified sequences</taxon>
        <taxon>metagenomes</taxon>
        <taxon>ecological metagenomes</taxon>
    </lineage>
</organism>
<feature type="transmembrane region" description="Helical" evidence="1">
    <location>
        <begin position="9"/>
        <end position="26"/>
    </location>
</feature>
<dbReference type="AlphaFoldDB" id="A0A1W1BS54"/>
<feature type="transmembrane region" description="Helical" evidence="1">
    <location>
        <begin position="82"/>
        <end position="101"/>
    </location>
</feature>
<feature type="transmembrane region" description="Helical" evidence="1">
    <location>
        <begin position="46"/>
        <end position="75"/>
    </location>
</feature>